<dbReference type="PANTHER" id="PTHR40624:SF1">
    <property type="entry name" value="BIOSYNTHESIS MONOOXYGENASE, PUTATIVE (AFU_ORTHOLOGUE AFUA_1G12025)-RELATED"/>
    <property type="match status" value="1"/>
</dbReference>
<dbReference type="SUPFAM" id="SSF54909">
    <property type="entry name" value="Dimeric alpha+beta barrel"/>
    <property type="match status" value="1"/>
</dbReference>
<organism evidence="2 3">
    <name type="scientific">Dendryphion nanum</name>
    <dbReference type="NCBI Taxonomy" id="256645"/>
    <lineage>
        <taxon>Eukaryota</taxon>
        <taxon>Fungi</taxon>
        <taxon>Dikarya</taxon>
        <taxon>Ascomycota</taxon>
        <taxon>Pezizomycotina</taxon>
        <taxon>Dothideomycetes</taxon>
        <taxon>Pleosporomycetidae</taxon>
        <taxon>Pleosporales</taxon>
        <taxon>Torulaceae</taxon>
        <taxon>Dendryphion</taxon>
    </lineage>
</organism>
<dbReference type="PANTHER" id="PTHR40624">
    <property type="entry name" value="BIOSYNTHESIS MONOOXYGENASE, PUTATIVE (AFU_ORTHOLOGUE AFUA_1G12025)-RELATED"/>
    <property type="match status" value="1"/>
</dbReference>
<dbReference type="AlphaFoldDB" id="A0A9P9ED25"/>
<accession>A0A9P9ED25</accession>
<comment type="caution">
    <text evidence="2">The sequence shown here is derived from an EMBL/GenBank/DDBJ whole genome shotgun (WGS) entry which is preliminary data.</text>
</comment>
<reference evidence="2" key="1">
    <citation type="journal article" date="2021" name="Nat. Commun.">
        <title>Genetic determinants of endophytism in the Arabidopsis root mycobiome.</title>
        <authorList>
            <person name="Mesny F."/>
            <person name="Miyauchi S."/>
            <person name="Thiergart T."/>
            <person name="Pickel B."/>
            <person name="Atanasova L."/>
            <person name="Karlsson M."/>
            <person name="Huettel B."/>
            <person name="Barry K.W."/>
            <person name="Haridas S."/>
            <person name="Chen C."/>
            <person name="Bauer D."/>
            <person name="Andreopoulos W."/>
            <person name="Pangilinan J."/>
            <person name="LaButti K."/>
            <person name="Riley R."/>
            <person name="Lipzen A."/>
            <person name="Clum A."/>
            <person name="Drula E."/>
            <person name="Henrissat B."/>
            <person name="Kohler A."/>
            <person name="Grigoriev I.V."/>
            <person name="Martin F.M."/>
            <person name="Hacquard S."/>
        </authorList>
    </citation>
    <scope>NUCLEOTIDE SEQUENCE</scope>
    <source>
        <strain evidence="2">MPI-CAGE-CH-0243</strain>
    </source>
</reference>
<dbReference type="OrthoDB" id="4520428at2759"/>
<feature type="domain" description="ABM" evidence="1">
    <location>
        <begin position="4"/>
        <end position="98"/>
    </location>
</feature>
<protein>
    <recommendedName>
        <fullName evidence="1">ABM domain-containing protein</fullName>
    </recommendedName>
</protein>
<dbReference type="Pfam" id="PF03992">
    <property type="entry name" value="ABM"/>
    <property type="match status" value="1"/>
</dbReference>
<evidence type="ECO:0000313" key="2">
    <source>
        <dbReference type="EMBL" id="KAH7134909.1"/>
    </source>
</evidence>
<dbReference type="Proteomes" id="UP000700596">
    <property type="component" value="Unassembled WGS sequence"/>
</dbReference>
<gene>
    <name evidence="2" type="ORF">B0J11DRAFT_517192</name>
</gene>
<dbReference type="EMBL" id="JAGMWT010000002">
    <property type="protein sequence ID" value="KAH7134909.1"/>
    <property type="molecule type" value="Genomic_DNA"/>
</dbReference>
<dbReference type="InterPro" id="IPR007138">
    <property type="entry name" value="ABM_dom"/>
</dbReference>
<evidence type="ECO:0000313" key="3">
    <source>
        <dbReference type="Proteomes" id="UP000700596"/>
    </source>
</evidence>
<dbReference type="PROSITE" id="PS51725">
    <property type="entry name" value="ABM"/>
    <property type="match status" value="1"/>
</dbReference>
<name>A0A9P9ED25_9PLEO</name>
<proteinExistence type="predicted"/>
<sequence>MAPLLTTARLVLKDKASRDKALAAFHTIVEFSRVNEPDVTRYIVTVPLDDVAQNEIYMIEEYASPDASAAHLQTPPVQALIALFTTGDVLAAPPEVHNSTVAAAKSPAVPPSVSDKLAVILADVEYKSGTIKQALEGWKNVVDYAKTQDQGVHVYVVGEEDTGKQVRTVEIFDSWEFVKGTYLKAGVVQESRERDKAFRVGDLRAVTVKIVDGFLGREKGASKL</sequence>
<keyword evidence="3" id="KW-1185">Reference proteome</keyword>
<evidence type="ECO:0000259" key="1">
    <source>
        <dbReference type="PROSITE" id="PS51725"/>
    </source>
</evidence>
<dbReference type="Gene3D" id="3.30.70.100">
    <property type="match status" value="1"/>
</dbReference>
<dbReference type="InterPro" id="IPR011008">
    <property type="entry name" value="Dimeric_a/b-barrel"/>
</dbReference>